<evidence type="ECO:0000313" key="7">
    <source>
        <dbReference type="Proteomes" id="UP000051887"/>
    </source>
</evidence>
<evidence type="ECO:0000256" key="1">
    <source>
        <dbReference type="SAM" id="MobiDB-lite"/>
    </source>
</evidence>
<evidence type="ECO:0000256" key="2">
    <source>
        <dbReference type="SAM" id="SignalP"/>
    </source>
</evidence>
<feature type="chain" id="PRO_5009792555" evidence="2">
    <location>
        <begin position="20"/>
        <end position="265"/>
    </location>
</feature>
<feature type="region of interest" description="Disordered" evidence="1">
    <location>
        <begin position="236"/>
        <end position="265"/>
    </location>
</feature>
<dbReference type="Proteomes" id="UP000051086">
    <property type="component" value="Unassembled WGS sequence"/>
</dbReference>
<reference evidence="5 7" key="1">
    <citation type="submission" date="2015-09" db="EMBL/GenBank/DDBJ databases">
        <authorList>
            <consortium name="Swine Surveillance"/>
        </authorList>
    </citation>
    <scope>NUCLEOTIDE SEQUENCE [LARGE SCALE GENOMIC DNA]</scope>
    <source>
        <strain evidence="5 7">5120</strain>
    </source>
</reference>
<protein>
    <submittedName>
        <fullName evidence="4 5">Iron-regulated protein</fullName>
    </submittedName>
</protein>
<dbReference type="Proteomes" id="UP000051887">
    <property type="component" value="Unassembled WGS sequence"/>
</dbReference>
<dbReference type="SUPFAM" id="SSF159501">
    <property type="entry name" value="EreA/ChaN-like"/>
    <property type="match status" value="1"/>
</dbReference>
<proteinExistence type="predicted"/>
<dbReference type="RefSeq" id="WP_058243331.1">
    <property type="nucleotide sequence ID" value="NZ_CYSB01000005.1"/>
</dbReference>
<dbReference type="CDD" id="cd14727">
    <property type="entry name" value="ChanN-like"/>
    <property type="match status" value="1"/>
</dbReference>
<dbReference type="AlphaFoldDB" id="A0A0P1FUS3"/>
<keyword evidence="6" id="KW-1185">Reference proteome</keyword>
<accession>A0A0P1FUS3</accession>
<reference evidence="4 6" key="2">
    <citation type="submission" date="2015-09" db="EMBL/GenBank/DDBJ databases">
        <authorList>
            <person name="Rodrigo-Torres L."/>
            <person name="Arahal D.R."/>
        </authorList>
    </citation>
    <scope>NUCLEOTIDE SEQUENCE [LARGE SCALE GENOMIC DNA]</scope>
    <source>
        <strain evidence="4 6">CECT 5118</strain>
    </source>
</reference>
<sequence length="265" mass="28020">MRMLIAAVLATFVAPPLHADEVADALFTAADIALLGEVHDNPDHHLQQARIVTLMQPAALVFEMLTPAQVAAAEGVDRQDLAALAGALGWADSGWPDFQIYAPVFAAAPMAQLYGAGLPRAEARAAYSNGISDSFGAYSEAYGLTKDLPADQMQARLTLQFQAHCEAIPRESLTPMVALQRLRDAYLARAAMQALLETGGPVAVITGNGHARSDWGATALIRQLDAEITVIALGQSEDGQTPDGGFDLIIDSPGVDRGDPCDAFR</sequence>
<dbReference type="Gene3D" id="3.40.50.11550">
    <property type="match status" value="2"/>
</dbReference>
<dbReference type="EMBL" id="CYSC01000027">
    <property type="protein sequence ID" value="CUH72098.1"/>
    <property type="molecule type" value="Genomic_DNA"/>
</dbReference>
<feature type="signal peptide" evidence="2">
    <location>
        <begin position="1"/>
        <end position="19"/>
    </location>
</feature>
<organism evidence="5 7">
    <name type="scientific">Thalassovita autumnalis</name>
    <dbReference type="NCBI Taxonomy" id="2072972"/>
    <lineage>
        <taxon>Bacteria</taxon>
        <taxon>Pseudomonadati</taxon>
        <taxon>Pseudomonadota</taxon>
        <taxon>Alphaproteobacteria</taxon>
        <taxon>Rhodobacterales</taxon>
        <taxon>Roseobacteraceae</taxon>
        <taxon>Thalassovita</taxon>
    </lineage>
</organism>
<dbReference type="OrthoDB" id="9795827at2"/>
<evidence type="ECO:0000313" key="6">
    <source>
        <dbReference type="Proteomes" id="UP000051086"/>
    </source>
</evidence>
<gene>
    <name evidence="4" type="ORF">TL5118_00297</name>
    <name evidence="5" type="ORF">TL5120_01894</name>
</gene>
<dbReference type="EMBL" id="CYSB01000005">
    <property type="protein sequence ID" value="CUH63052.1"/>
    <property type="molecule type" value="Genomic_DNA"/>
</dbReference>
<feature type="domain" description="Haem-binding uptake Tiki superfamily ChaN" evidence="3">
    <location>
        <begin position="28"/>
        <end position="219"/>
    </location>
</feature>
<dbReference type="Pfam" id="PF04187">
    <property type="entry name" value="Cofac_haem_bdg"/>
    <property type="match status" value="1"/>
</dbReference>
<dbReference type="InterPro" id="IPR007314">
    <property type="entry name" value="Cofac_haem-bd_dom"/>
</dbReference>
<name>A0A0P1FUS3_9RHOB</name>
<evidence type="ECO:0000259" key="3">
    <source>
        <dbReference type="Pfam" id="PF04187"/>
    </source>
</evidence>
<keyword evidence="2" id="KW-0732">Signal</keyword>
<evidence type="ECO:0000313" key="4">
    <source>
        <dbReference type="EMBL" id="CUH63052.1"/>
    </source>
</evidence>
<evidence type="ECO:0000313" key="5">
    <source>
        <dbReference type="EMBL" id="CUH72098.1"/>
    </source>
</evidence>
<feature type="compositionally biased region" description="Basic and acidic residues" evidence="1">
    <location>
        <begin position="254"/>
        <end position="265"/>
    </location>
</feature>